<dbReference type="STRING" id="1913577.LPB144_02170"/>
<evidence type="ECO:0000256" key="1">
    <source>
        <dbReference type="ARBA" id="ARBA00004167"/>
    </source>
</evidence>
<evidence type="ECO:0008006" key="11">
    <source>
        <dbReference type="Google" id="ProtNLM"/>
    </source>
</evidence>
<gene>
    <name evidence="9" type="ORF">LPB144_02170</name>
</gene>
<dbReference type="GO" id="GO:0012505">
    <property type="term" value="C:endomembrane system"/>
    <property type="evidence" value="ECO:0007669"/>
    <property type="project" value="UniProtKB-SubCell"/>
</dbReference>
<keyword evidence="10" id="KW-1185">Reference proteome</keyword>
<dbReference type="Pfam" id="PF00777">
    <property type="entry name" value="Glyco_transf_29"/>
    <property type="match status" value="1"/>
</dbReference>
<keyword evidence="7" id="KW-0472">Membrane</keyword>
<evidence type="ECO:0000256" key="5">
    <source>
        <dbReference type="ARBA" id="ARBA00022692"/>
    </source>
</evidence>
<name>A0A1L3J2E9_9FLAO</name>
<evidence type="ECO:0000256" key="4">
    <source>
        <dbReference type="ARBA" id="ARBA00022679"/>
    </source>
</evidence>
<dbReference type="RefSeq" id="WP_072551944.1">
    <property type="nucleotide sequence ID" value="NZ_CP018153.1"/>
</dbReference>
<reference evidence="9 10" key="1">
    <citation type="submission" date="2016-11" db="EMBL/GenBank/DDBJ databases">
        <title>Gramella sp. LPB0144 isolated from marine environment.</title>
        <authorList>
            <person name="Kim E."/>
            <person name="Yi H."/>
        </authorList>
    </citation>
    <scope>NUCLEOTIDE SEQUENCE [LARGE SCALE GENOMIC DNA]</scope>
    <source>
        <strain evidence="9 10">LPB0144</strain>
    </source>
</reference>
<evidence type="ECO:0000256" key="3">
    <source>
        <dbReference type="ARBA" id="ARBA00022676"/>
    </source>
</evidence>
<evidence type="ECO:0000256" key="6">
    <source>
        <dbReference type="ARBA" id="ARBA00022989"/>
    </source>
</evidence>
<keyword evidence="5" id="KW-0812">Transmembrane</keyword>
<keyword evidence="6" id="KW-1133">Transmembrane helix</keyword>
<dbReference type="EMBL" id="CP018153">
    <property type="protein sequence ID" value="APG59288.1"/>
    <property type="molecule type" value="Genomic_DNA"/>
</dbReference>
<keyword evidence="3" id="KW-0328">Glycosyltransferase</keyword>
<evidence type="ECO:0000256" key="8">
    <source>
        <dbReference type="ARBA" id="ARBA00023180"/>
    </source>
</evidence>
<proteinExistence type="predicted"/>
<evidence type="ECO:0000313" key="9">
    <source>
        <dbReference type="EMBL" id="APG59288.1"/>
    </source>
</evidence>
<evidence type="ECO:0000313" key="10">
    <source>
        <dbReference type="Proteomes" id="UP000182510"/>
    </source>
</evidence>
<dbReference type="AlphaFoldDB" id="A0A1L3J2E9"/>
<protein>
    <recommendedName>
        <fullName evidence="11">DUF115 domain-containing protein</fullName>
    </recommendedName>
</protein>
<sequence>MNNILRHIYAVFLKFRSVKGFDPLKEFKGKRIAVIGAADTALSSEWGVLINNLDLVIRVNKAPHSWNPDMEKNIGKKTDILYHSFFENLESGGGAIDQDLYSKFGIKKIVNPNNNSLGQKAHLNFYKRHKKPIQTFILDQDISERITNEFEEGLPTIGFYALASVLMTQAEEIYISGFSFFKTPYYKGYRDHLLDEKRNKEHIKKQGLHDPDREFEVFKKLLRNSPAKKIILDPYLRNILSA</sequence>
<dbReference type="Gene3D" id="3.90.1480.20">
    <property type="entry name" value="Glycosyl transferase family 29"/>
    <property type="match status" value="1"/>
</dbReference>
<comment type="subcellular location">
    <subcellularLocation>
        <location evidence="2">Endomembrane system</location>
    </subcellularLocation>
    <subcellularLocation>
        <location evidence="1">Membrane</location>
        <topology evidence="1">Single-pass membrane protein</topology>
    </subcellularLocation>
</comment>
<organism evidence="9 10">
    <name type="scientific">Christiangramia salexigens</name>
    <dbReference type="NCBI Taxonomy" id="1913577"/>
    <lineage>
        <taxon>Bacteria</taxon>
        <taxon>Pseudomonadati</taxon>
        <taxon>Bacteroidota</taxon>
        <taxon>Flavobacteriia</taxon>
        <taxon>Flavobacteriales</taxon>
        <taxon>Flavobacteriaceae</taxon>
        <taxon>Christiangramia</taxon>
    </lineage>
</organism>
<keyword evidence="8" id="KW-0325">Glycoprotein</keyword>
<evidence type="ECO:0000256" key="2">
    <source>
        <dbReference type="ARBA" id="ARBA00004308"/>
    </source>
</evidence>
<evidence type="ECO:0000256" key="7">
    <source>
        <dbReference type="ARBA" id="ARBA00023136"/>
    </source>
</evidence>
<dbReference type="OrthoDB" id="7769014at2"/>
<dbReference type="InterPro" id="IPR001675">
    <property type="entry name" value="Glyco_trans_29"/>
</dbReference>
<dbReference type="Proteomes" id="UP000182510">
    <property type="component" value="Chromosome"/>
</dbReference>
<dbReference type="KEGG" id="grl:LPB144_02170"/>
<dbReference type="InterPro" id="IPR038578">
    <property type="entry name" value="GT29-like_sf"/>
</dbReference>
<dbReference type="GO" id="GO:0008373">
    <property type="term" value="F:sialyltransferase activity"/>
    <property type="evidence" value="ECO:0007669"/>
    <property type="project" value="InterPro"/>
</dbReference>
<dbReference type="GO" id="GO:0016020">
    <property type="term" value="C:membrane"/>
    <property type="evidence" value="ECO:0007669"/>
    <property type="project" value="UniProtKB-SubCell"/>
</dbReference>
<keyword evidence="4" id="KW-0808">Transferase</keyword>
<accession>A0A1L3J2E9</accession>